<dbReference type="EMBL" id="UHID01000007">
    <property type="protein sequence ID" value="SUP60458.1"/>
    <property type="molecule type" value="Genomic_DNA"/>
</dbReference>
<keyword evidence="1" id="KW-0472">Membrane</keyword>
<dbReference type="Pfam" id="PF08309">
    <property type="entry name" value="LVIVD"/>
    <property type="match status" value="1"/>
</dbReference>
<protein>
    <submittedName>
        <fullName evidence="2">Secreted protein</fullName>
    </submittedName>
</protein>
<evidence type="ECO:0000313" key="2">
    <source>
        <dbReference type="EMBL" id="SUP60458.1"/>
    </source>
</evidence>
<sequence>MTSMLPPVDLCMMKAILRESTEPFVRTATREDAVTLSHTPRPRRRRLTVAAAAVGMLASLLTVGPAMAVPGPGDTPEVSERVSKSEAADTEAAIAAGEIPAPDEIVHSQNIEHLANIPKDALPGTNSDLAFQGEYAFAGNYDGFRVFDLSNPKKPKTVAQVLCPGSQNDVSVSGDLLFLSTDSSRSDDSCASTTQPATEKSSWEGMKVFDISDKRKPRYVAAVETACGSHTHTLVPDRENVYVYVSSYSPSAAFPDCRPPHDGISIVKVPRKAPQKAAVIDFPVLFPGEGPDGGGNPGAPTHPGVSKTTGCHDITALPHKNLAAGACMGDGILLDIENPEKPKVVDRVQDNENFAFWHSATFNQKADKVVFTDELGGGGAATCNEETGPERGADGIYDLVRKGRDKKPELVFRGYFKIDRHQADTENCVAHNGSLIPVKGRDIMVQAWYQGGVSVWDFTESAKPREIAYFERGPLSADTLIAGGSWSAYYYNGYIYSNDMAKGFDVLKLDDRRTDPAKKVRLDELNVQTQPDYLD</sequence>
<proteinExistence type="predicted"/>
<feature type="transmembrane region" description="Helical" evidence="1">
    <location>
        <begin position="47"/>
        <end position="68"/>
    </location>
</feature>
<evidence type="ECO:0000313" key="3">
    <source>
        <dbReference type="Proteomes" id="UP000254150"/>
    </source>
</evidence>
<accession>A0A380P6C6</accession>
<name>A0A380P6C6_STRGR</name>
<dbReference type="InterPro" id="IPR013211">
    <property type="entry name" value="LVIVD"/>
</dbReference>
<organism evidence="2 3">
    <name type="scientific">Streptomyces griseus</name>
    <dbReference type="NCBI Taxonomy" id="1911"/>
    <lineage>
        <taxon>Bacteria</taxon>
        <taxon>Bacillati</taxon>
        <taxon>Actinomycetota</taxon>
        <taxon>Actinomycetes</taxon>
        <taxon>Kitasatosporales</taxon>
        <taxon>Streptomycetaceae</taxon>
        <taxon>Streptomyces</taxon>
    </lineage>
</organism>
<dbReference type="SUPFAM" id="SSF75011">
    <property type="entry name" value="3-carboxy-cis,cis-mucoante lactonizing enzyme"/>
    <property type="match status" value="1"/>
</dbReference>
<keyword evidence="1" id="KW-0812">Transmembrane</keyword>
<evidence type="ECO:0000256" key="1">
    <source>
        <dbReference type="SAM" id="Phobius"/>
    </source>
</evidence>
<gene>
    <name evidence="2" type="ORF">NCTC7807_04529</name>
</gene>
<dbReference type="AlphaFoldDB" id="A0A380P6C6"/>
<dbReference type="Proteomes" id="UP000254150">
    <property type="component" value="Unassembled WGS sequence"/>
</dbReference>
<keyword evidence="1" id="KW-1133">Transmembrane helix</keyword>
<reference evidence="2 3" key="1">
    <citation type="submission" date="2018-06" db="EMBL/GenBank/DDBJ databases">
        <authorList>
            <consortium name="Pathogen Informatics"/>
            <person name="Doyle S."/>
        </authorList>
    </citation>
    <scope>NUCLEOTIDE SEQUENCE [LARGE SCALE GENOMIC DNA]</scope>
    <source>
        <strain evidence="2 3">NCTC7807</strain>
    </source>
</reference>